<keyword evidence="4" id="KW-0479">Metal-binding</keyword>
<comment type="catalytic activity">
    <reaction evidence="8">
        <text>adenosine + phosphate = alpha-D-ribose 1-phosphate + adenine</text>
        <dbReference type="Rhea" id="RHEA:27642"/>
        <dbReference type="ChEBI" id="CHEBI:16335"/>
        <dbReference type="ChEBI" id="CHEBI:16708"/>
        <dbReference type="ChEBI" id="CHEBI:43474"/>
        <dbReference type="ChEBI" id="CHEBI:57720"/>
        <dbReference type="EC" id="2.4.2.1"/>
    </reaction>
    <physiologicalReaction direction="left-to-right" evidence="8">
        <dbReference type="Rhea" id="RHEA:27643"/>
    </physiologicalReaction>
</comment>
<evidence type="ECO:0000256" key="2">
    <source>
        <dbReference type="ARBA" id="ARBA00007353"/>
    </source>
</evidence>
<protein>
    <recommendedName>
        <fullName evidence="13">Purine nucleoside phosphorylase</fullName>
    </recommendedName>
</protein>
<dbReference type="EMBL" id="PTIZ01000002">
    <property type="protein sequence ID" value="PPK77398.1"/>
    <property type="molecule type" value="Genomic_DNA"/>
</dbReference>
<feature type="region of interest" description="Disordered" evidence="10">
    <location>
        <begin position="79"/>
        <end position="100"/>
    </location>
</feature>
<dbReference type="Gene3D" id="3.60.140.10">
    <property type="entry name" value="CNF1/YfiH-like putative cysteine hydrolases"/>
    <property type="match status" value="1"/>
</dbReference>
<dbReference type="PANTHER" id="PTHR30616">
    <property type="entry name" value="UNCHARACTERIZED PROTEIN YFIH"/>
    <property type="match status" value="1"/>
</dbReference>
<name>A0A2S6HIV1_9GAMM</name>
<comment type="similarity">
    <text evidence="2">Belongs to the purine nucleoside phosphorylase YfiH/LACC1 family.</text>
</comment>
<comment type="caution">
    <text evidence="11">The sequence shown here is derived from an EMBL/GenBank/DDBJ whole genome shotgun (WGS) entry which is preliminary data.</text>
</comment>
<proteinExistence type="inferred from homology"/>
<sequence length="283" mass="30501">MSGTKHWLTPDWPAPANIHAATTLRTGGGSCGVYASLNPAMHVSDDAELVMQNRQLIKEWLDLPGDPVWLDQIHSNRAVQATNPPSPPLQKGGRGDLQQADASYTAEPGVVCAVMTADCLPLLVCATDGSQVAAIHAGWRGLLAGVIGNTITSMQIPLAPPFTKGEAGQFDAADSNSPLCKRGGRGDFLVWLGPAIGPDCFEVGAEVRDAFLEKSPAFITAFKQQSNGKWLADIYQLARIDLATLGIDKIYGGGFCTVTEQERFYSYRRDKQTGRMATLIWRE</sequence>
<comment type="catalytic activity">
    <reaction evidence="7">
        <text>adenosine + H2O + H(+) = inosine + NH4(+)</text>
        <dbReference type="Rhea" id="RHEA:24408"/>
        <dbReference type="ChEBI" id="CHEBI:15377"/>
        <dbReference type="ChEBI" id="CHEBI:15378"/>
        <dbReference type="ChEBI" id="CHEBI:16335"/>
        <dbReference type="ChEBI" id="CHEBI:17596"/>
        <dbReference type="ChEBI" id="CHEBI:28938"/>
        <dbReference type="EC" id="3.5.4.4"/>
    </reaction>
    <physiologicalReaction direction="left-to-right" evidence="7">
        <dbReference type="Rhea" id="RHEA:24409"/>
    </physiologicalReaction>
</comment>
<evidence type="ECO:0000256" key="7">
    <source>
        <dbReference type="ARBA" id="ARBA00047989"/>
    </source>
</evidence>
<evidence type="ECO:0000256" key="8">
    <source>
        <dbReference type="ARBA" id="ARBA00048968"/>
    </source>
</evidence>
<keyword evidence="5" id="KW-0378">Hydrolase</keyword>
<keyword evidence="3" id="KW-0808">Transferase</keyword>
<evidence type="ECO:0000313" key="11">
    <source>
        <dbReference type="EMBL" id="PPK77398.1"/>
    </source>
</evidence>
<evidence type="ECO:0000256" key="5">
    <source>
        <dbReference type="ARBA" id="ARBA00022801"/>
    </source>
</evidence>
<dbReference type="Proteomes" id="UP000240010">
    <property type="component" value="Unassembled WGS sequence"/>
</dbReference>
<dbReference type="GO" id="GO:0017061">
    <property type="term" value="F:S-methyl-5-thioadenosine phosphorylase activity"/>
    <property type="evidence" value="ECO:0007669"/>
    <property type="project" value="UniProtKB-EC"/>
</dbReference>
<dbReference type="GO" id="GO:0005507">
    <property type="term" value="F:copper ion binding"/>
    <property type="evidence" value="ECO:0007669"/>
    <property type="project" value="TreeGrafter"/>
</dbReference>
<dbReference type="InterPro" id="IPR003730">
    <property type="entry name" value="Cu_polyphenol_OxRdtase"/>
</dbReference>
<evidence type="ECO:0000256" key="6">
    <source>
        <dbReference type="ARBA" id="ARBA00022833"/>
    </source>
</evidence>
<organism evidence="11 12">
    <name type="scientific">Methylobacter tundripaludum</name>
    <dbReference type="NCBI Taxonomy" id="173365"/>
    <lineage>
        <taxon>Bacteria</taxon>
        <taxon>Pseudomonadati</taxon>
        <taxon>Pseudomonadota</taxon>
        <taxon>Gammaproteobacteria</taxon>
        <taxon>Methylococcales</taxon>
        <taxon>Methylococcaceae</taxon>
        <taxon>Methylobacter</taxon>
    </lineage>
</organism>
<reference evidence="11 12" key="1">
    <citation type="submission" date="2018-02" db="EMBL/GenBank/DDBJ databases">
        <title>Subsurface microbial communities from deep shales in Ohio and West Virginia, USA.</title>
        <authorList>
            <person name="Wrighton K."/>
        </authorList>
    </citation>
    <scope>NUCLEOTIDE SEQUENCE [LARGE SCALE GENOMIC DNA]</scope>
    <source>
        <strain evidence="11 12">OWC-DMM</strain>
    </source>
</reference>
<evidence type="ECO:0000313" key="12">
    <source>
        <dbReference type="Proteomes" id="UP000240010"/>
    </source>
</evidence>
<evidence type="ECO:0000256" key="9">
    <source>
        <dbReference type="ARBA" id="ARBA00049893"/>
    </source>
</evidence>
<dbReference type="SUPFAM" id="SSF64438">
    <property type="entry name" value="CNF1/YfiH-like putative cysteine hydrolases"/>
    <property type="match status" value="1"/>
</dbReference>
<dbReference type="Pfam" id="PF02578">
    <property type="entry name" value="Cu-oxidase_4"/>
    <property type="match status" value="2"/>
</dbReference>
<gene>
    <name evidence="11" type="ORF">B0F87_102511</name>
</gene>
<comment type="catalytic activity">
    <reaction evidence="9">
        <text>S-methyl-5'-thioadenosine + phosphate = 5-(methylsulfanyl)-alpha-D-ribose 1-phosphate + adenine</text>
        <dbReference type="Rhea" id="RHEA:11852"/>
        <dbReference type="ChEBI" id="CHEBI:16708"/>
        <dbReference type="ChEBI" id="CHEBI:17509"/>
        <dbReference type="ChEBI" id="CHEBI:43474"/>
        <dbReference type="ChEBI" id="CHEBI:58533"/>
        <dbReference type="EC" id="2.4.2.28"/>
    </reaction>
    <physiologicalReaction direction="left-to-right" evidence="9">
        <dbReference type="Rhea" id="RHEA:11853"/>
    </physiologicalReaction>
</comment>
<dbReference type="CDD" id="cd16833">
    <property type="entry name" value="YfiH"/>
    <property type="match status" value="1"/>
</dbReference>
<dbReference type="InterPro" id="IPR038371">
    <property type="entry name" value="Cu_polyphenol_OxRdtase_sf"/>
</dbReference>
<evidence type="ECO:0000256" key="3">
    <source>
        <dbReference type="ARBA" id="ARBA00022679"/>
    </source>
</evidence>
<dbReference type="AlphaFoldDB" id="A0A2S6HIV1"/>
<dbReference type="RefSeq" id="WP_104428061.1">
    <property type="nucleotide sequence ID" value="NZ_PTIZ01000002.1"/>
</dbReference>
<evidence type="ECO:0000256" key="1">
    <source>
        <dbReference type="ARBA" id="ARBA00000553"/>
    </source>
</evidence>
<evidence type="ECO:0000256" key="10">
    <source>
        <dbReference type="SAM" id="MobiDB-lite"/>
    </source>
</evidence>
<evidence type="ECO:0000256" key="4">
    <source>
        <dbReference type="ARBA" id="ARBA00022723"/>
    </source>
</evidence>
<dbReference type="PANTHER" id="PTHR30616:SF2">
    <property type="entry name" value="PURINE NUCLEOSIDE PHOSPHORYLASE LACC1"/>
    <property type="match status" value="1"/>
</dbReference>
<evidence type="ECO:0008006" key="13">
    <source>
        <dbReference type="Google" id="ProtNLM"/>
    </source>
</evidence>
<comment type="catalytic activity">
    <reaction evidence="1">
        <text>inosine + phosphate = alpha-D-ribose 1-phosphate + hypoxanthine</text>
        <dbReference type="Rhea" id="RHEA:27646"/>
        <dbReference type="ChEBI" id="CHEBI:17368"/>
        <dbReference type="ChEBI" id="CHEBI:17596"/>
        <dbReference type="ChEBI" id="CHEBI:43474"/>
        <dbReference type="ChEBI" id="CHEBI:57720"/>
        <dbReference type="EC" id="2.4.2.1"/>
    </reaction>
    <physiologicalReaction direction="left-to-right" evidence="1">
        <dbReference type="Rhea" id="RHEA:27647"/>
    </physiologicalReaction>
</comment>
<dbReference type="GO" id="GO:0016787">
    <property type="term" value="F:hydrolase activity"/>
    <property type="evidence" value="ECO:0007669"/>
    <property type="project" value="UniProtKB-KW"/>
</dbReference>
<accession>A0A2S6HIV1</accession>
<dbReference type="InterPro" id="IPR011324">
    <property type="entry name" value="Cytotoxic_necrot_fac-like_cat"/>
</dbReference>
<keyword evidence="6" id="KW-0862">Zinc</keyword>